<dbReference type="SUPFAM" id="SSF54171">
    <property type="entry name" value="DNA-binding domain"/>
    <property type="match status" value="1"/>
</dbReference>
<dbReference type="FunFam" id="3.30.730.10:FF:000001">
    <property type="entry name" value="Ethylene-responsive transcription factor 2"/>
    <property type="match status" value="1"/>
</dbReference>
<dbReference type="SMART" id="SM00380">
    <property type="entry name" value="AP2"/>
    <property type="match status" value="1"/>
</dbReference>
<dbReference type="STRING" id="429701.A0A2G9GLC2"/>
<accession>A0A2G9GLC2</accession>
<dbReference type="AlphaFoldDB" id="A0A2G9GLC2"/>
<reference evidence="10" key="1">
    <citation type="journal article" date="2018" name="Gigascience">
        <title>Genome assembly of the Pink Ipe (Handroanthus impetiginosus, Bignoniaceae), a highly valued, ecologically keystone Neotropical timber forest tree.</title>
        <authorList>
            <person name="Silva-Junior O.B."/>
            <person name="Grattapaglia D."/>
            <person name="Novaes E."/>
            <person name="Collevatti R.G."/>
        </authorList>
    </citation>
    <scope>NUCLEOTIDE SEQUENCE [LARGE SCALE GENOMIC DNA]</scope>
    <source>
        <strain evidence="10">cv. UFG-1</strain>
    </source>
</reference>
<dbReference type="PROSITE" id="PS51032">
    <property type="entry name" value="AP2_ERF"/>
    <property type="match status" value="1"/>
</dbReference>
<keyword evidence="5" id="KW-0804">Transcription</keyword>
<evidence type="ECO:0000256" key="7">
    <source>
        <dbReference type="SAM" id="MobiDB-lite"/>
    </source>
</evidence>
<dbReference type="Proteomes" id="UP000231279">
    <property type="component" value="Unassembled WGS sequence"/>
</dbReference>
<dbReference type="InterPro" id="IPR001471">
    <property type="entry name" value="AP2/ERF_dom"/>
</dbReference>
<gene>
    <name evidence="9" type="ORF">CDL12_21397</name>
</gene>
<dbReference type="GO" id="GO:0003700">
    <property type="term" value="F:DNA-binding transcription factor activity"/>
    <property type="evidence" value="ECO:0007669"/>
    <property type="project" value="InterPro"/>
</dbReference>
<evidence type="ECO:0000313" key="9">
    <source>
        <dbReference type="EMBL" id="PIN06056.1"/>
    </source>
</evidence>
<dbReference type="PRINTS" id="PR00367">
    <property type="entry name" value="ETHRSPELEMNT"/>
</dbReference>
<dbReference type="PANTHER" id="PTHR31190">
    <property type="entry name" value="DNA-BINDING DOMAIN"/>
    <property type="match status" value="1"/>
</dbReference>
<evidence type="ECO:0000256" key="4">
    <source>
        <dbReference type="ARBA" id="ARBA00023125"/>
    </source>
</evidence>
<keyword evidence="6" id="KW-0539">Nucleus</keyword>
<dbReference type="GO" id="GO:0003677">
    <property type="term" value="F:DNA binding"/>
    <property type="evidence" value="ECO:0007669"/>
    <property type="project" value="UniProtKB-KW"/>
</dbReference>
<comment type="caution">
    <text evidence="9">The sequence shown here is derived from an EMBL/GenBank/DDBJ whole genome shotgun (WGS) entry which is preliminary data.</text>
</comment>
<dbReference type="EMBL" id="NKXS01004541">
    <property type="protein sequence ID" value="PIN06056.1"/>
    <property type="molecule type" value="Genomic_DNA"/>
</dbReference>
<name>A0A2G9GLC2_9LAMI</name>
<evidence type="ECO:0000256" key="3">
    <source>
        <dbReference type="ARBA" id="ARBA00023015"/>
    </source>
</evidence>
<dbReference type="GO" id="GO:0009873">
    <property type="term" value="P:ethylene-activated signaling pathway"/>
    <property type="evidence" value="ECO:0007669"/>
    <property type="project" value="InterPro"/>
</dbReference>
<dbReference type="GO" id="GO:0006952">
    <property type="term" value="P:defense response"/>
    <property type="evidence" value="ECO:0007669"/>
    <property type="project" value="UniProtKB-KW"/>
</dbReference>
<feature type="region of interest" description="Disordered" evidence="7">
    <location>
        <begin position="202"/>
        <end position="225"/>
    </location>
</feature>
<dbReference type="CDD" id="cd00018">
    <property type="entry name" value="AP2"/>
    <property type="match status" value="1"/>
</dbReference>
<feature type="domain" description="AP2/ERF" evidence="8">
    <location>
        <begin position="118"/>
        <end position="175"/>
    </location>
</feature>
<keyword evidence="2" id="KW-0611">Plant defense</keyword>
<evidence type="ECO:0000313" key="10">
    <source>
        <dbReference type="Proteomes" id="UP000231279"/>
    </source>
</evidence>
<comment type="subcellular location">
    <subcellularLocation>
        <location evidence="1">Nucleus</location>
    </subcellularLocation>
</comment>
<sequence length="267" mass="29874">MQRSSKRIQREIRSTGITSMDHRLPPPLPPPQLTSEQEDSVIVIALRNVITGNEDQNFNIFSHLGGGDDSLGILSLSEDMETCRFCQIQGCLGCNFFEEKQINNGIKAAPLKKRKKKNFRGVRQRPWGKWAAEIRDPRRAARVWLGTFETAEAAARAYDTAAIEFRGARAKLNFPFSDYMTAPPPPPPPPSSSFRVRENVSANLKEPQTKKEEGNEGIFEIGSKSNANNEKDWEMIIGGDEIEDWISMMDFNGDPSDSANGGNFQII</sequence>
<proteinExistence type="predicted"/>
<dbReference type="InterPro" id="IPR044808">
    <property type="entry name" value="ERF_plant"/>
</dbReference>
<dbReference type="Pfam" id="PF00847">
    <property type="entry name" value="AP2"/>
    <property type="match status" value="1"/>
</dbReference>
<feature type="region of interest" description="Disordered" evidence="7">
    <location>
        <begin position="1"/>
        <end position="36"/>
    </location>
</feature>
<evidence type="ECO:0000256" key="6">
    <source>
        <dbReference type="ARBA" id="ARBA00023242"/>
    </source>
</evidence>
<dbReference type="InterPro" id="IPR016177">
    <property type="entry name" value="DNA-bd_dom_sf"/>
</dbReference>
<organism evidence="9 10">
    <name type="scientific">Handroanthus impetiginosus</name>
    <dbReference type="NCBI Taxonomy" id="429701"/>
    <lineage>
        <taxon>Eukaryota</taxon>
        <taxon>Viridiplantae</taxon>
        <taxon>Streptophyta</taxon>
        <taxon>Embryophyta</taxon>
        <taxon>Tracheophyta</taxon>
        <taxon>Spermatophyta</taxon>
        <taxon>Magnoliopsida</taxon>
        <taxon>eudicotyledons</taxon>
        <taxon>Gunneridae</taxon>
        <taxon>Pentapetalae</taxon>
        <taxon>asterids</taxon>
        <taxon>lamiids</taxon>
        <taxon>Lamiales</taxon>
        <taxon>Bignoniaceae</taxon>
        <taxon>Crescentiina</taxon>
        <taxon>Tabebuia alliance</taxon>
        <taxon>Handroanthus</taxon>
    </lineage>
</organism>
<keyword evidence="10" id="KW-1185">Reference proteome</keyword>
<dbReference type="InterPro" id="IPR036955">
    <property type="entry name" value="AP2/ERF_dom_sf"/>
</dbReference>
<protein>
    <recommendedName>
        <fullName evidence="8">AP2/ERF domain-containing protein</fullName>
    </recommendedName>
</protein>
<evidence type="ECO:0000256" key="5">
    <source>
        <dbReference type="ARBA" id="ARBA00023163"/>
    </source>
</evidence>
<keyword evidence="4" id="KW-0238">DNA-binding</keyword>
<evidence type="ECO:0000256" key="2">
    <source>
        <dbReference type="ARBA" id="ARBA00022821"/>
    </source>
</evidence>
<dbReference type="GO" id="GO:0005634">
    <property type="term" value="C:nucleus"/>
    <property type="evidence" value="ECO:0007669"/>
    <property type="project" value="UniProtKB-SubCell"/>
</dbReference>
<keyword evidence="3" id="KW-0805">Transcription regulation</keyword>
<evidence type="ECO:0000256" key="1">
    <source>
        <dbReference type="ARBA" id="ARBA00004123"/>
    </source>
</evidence>
<dbReference type="OrthoDB" id="642765at2759"/>
<dbReference type="Gene3D" id="3.30.730.10">
    <property type="entry name" value="AP2/ERF domain"/>
    <property type="match status" value="1"/>
</dbReference>
<evidence type="ECO:0000259" key="8">
    <source>
        <dbReference type="PROSITE" id="PS51032"/>
    </source>
</evidence>